<accession>A0AA38FEC3</accession>
<feature type="domain" description="Reverse transcriptase/retrotransposon-derived protein RNase H-like" evidence="2">
    <location>
        <begin position="28"/>
        <end position="121"/>
    </location>
</feature>
<dbReference type="SUPFAM" id="SSF56672">
    <property type="entry name" value="DNA/RNA polymerases"/>
    <property type="match status" value="1"/>
</dbReference>
<organism evidence="3 4">
    <name type="scientific">Taxus chinensis</name>
    <name type="common">Chinese yew</name>
    <name type="synonym">Taxus wallichiana var. chinensis</name>
    <dbReference type="NCBI Taxonomy" id="29808"/>
    <lineage>
        <taxon>Eukaryota</taxon>
        <taxon>Viridiplantae</taxon>
        <taxon>Streptophyta</taxon>
        <taxon>Embryophyta</taxon>
        <taxon>Tracheophyta</taxon>
        <taxon>Spermatophyta</taxon>
        <taxon>Pinopsida</taxon>
        <taxon>Pinidae</taxon>
        <taxon>Conifers II</taxon>
        <taxon>Cupressales</taxon>
        <taxon>Taxaceae</taxon>
        <taxon>Taxus</taxon>
    </lineage>
</organism>
<evidence type="ECO:0000259" key="2">
    <source>
        <dbReference type="Pfam" id="PF17919"/>
    </source>
</evidence>
<gene>
    <name evidence="3" type="ORF">KI387_031180</name>
</gene>
<dbReference type="InterPro" id="IPR041577">
    <property type="entry name" value="RT_RNaseH_2"/>
</dbReference>
<evidence type="ECO:0000313" key="4">
    <source>
        <dbReference type="Proteomes" id="UP000824469"/>
    </source>
</evidence>
<dbReference type="PANTHER" id="PTHR37984:SF5">
    <property type="entry name" value="PROTEIN NYNRIN-LIKE"/>
    <property type="match status" value="1"/>
</dbReference>
<dbReference type="EMBL" id="JAHRHJ020000010">
    <property type="protein sequence ID" value="KAH9299498.1"/>
    <property type="molecule type" value="Genomic_DNA"/>
</dbReference>
<sequence>YYGKFVKDFSKIAAPITSLQKKDKKFVWTDKCESAFKNLKEQLTTTPILTVPDPNGNFMVVTDASGEGLGGILLQNNHVIAYESRKLKLHEQNYAPHDLELVAIVHALQMWRHYLLGKPFELKTDHLGLKYIFTQPKSECEAAKM</sequence>
<keyword evidence="1" id="KW-0511">Multifunctional enzyme</keyword>
<dbReference type="AlphaFoldDB" id="A0AA38FEC3"/>
<dbReference type="Gene3D" id="3.30.70.270">
    <property type="match status" value="1"/>
</dbReference>
<dbReference type="Proteomes" id="UP000824469">
    <property type="component" value="Unassembled WGS sequence"/>
</dbReference>
<feature type="non-terminal residue" evidence="3">
    <location>
        <position position="1"/>
    </location>
</feature>
<dbReference type="InterPro" id="IPR043502">
    <property type="entry name" value="DNA/RNA_pol_sf"/>
</dbReference>
<protein>
    <recommendedName>
        <fullName evidence="2">Reverse transcriptase/retrotransposon-derived protein RNase H-like domain-containing protein</fullName>
    </recommendedName>
</protein>
<reference evidence="3 4" key="1">
    <citation type="journal article" date="2021" name="Nat. Plants">
        <title>The Taxus genome provides insights into paclitaxel biosynthesis.</title>
        <authorList>
            <person name="Xiong X."/>
            <person name="Gou J."/>
            <person name="Liao Q."/>
            <person name="Li Y."/>
            <person name="Zhou Q."/>
            <person name="Bi G."/>
            <person name="Li C."/>
            <person name="Du R."/>
            <person name="Wang X."/>
            <person name="Sun T."/>
            <person name="Guo L."/>
            <person name="Liang H."/>
            <person name="Lu P."/>
            <person name="Wu Y."/>
            <person name="Zhang Z."/>
            <person name="Ro D.K."/>
            <person name="Shang Y."/>
            <person name="Huang S."/>
            <person name="Yan J."/>
        </authorList>
    </citation>
    <scope>NUCLEOTIDE SEQUENCE [LARGE SCALE GENOMIC DNA]</scope>
    <source>
        <strain evidence="3">Ta-2019</strain>
    </source>
</reference>
<dbReference type="GO" id="GO:0003824">
    <property type="term" value="F:catalytic activity"/>
    <property type="evidence" value="ECO:0007669"/>
    <property type="project" value="UniProtKB-KW"/>
</dbReference>
<dbReference type="FunFam" id="3.30.70.270:FF:000020">
    <property type="entry name" value="Transposon Tf2-6 polyprotein-like Protein"/>
    <property type="match status" value="1"/>
</dbReference>
<evidence type="ECO:0000313" key="3">
    <source>
        <dbReference type="EMBL" id="KAH9299498.1"/>
    </source>
</evidence>
<comment type="caution">
    <text evidence="3">The sequence shown here is derived from an EMBL/GenBank/DDBJ whole genome shotgun (WGS) entry which is preliminary data.</text>
</comment>
<dbReference type="InterPro" id="IPR050951">
    <property type="entry name" value="Retrovirus_Pol_polyprotein"/>
</dbReference>
<evidence type="ECO:0000256" key="1">
    <source>
        <dbReference type="ARBA" id="ARBA00023268"/>
    </source>
</evidence>
<proteinExistence type="predicted"/>
<dbReference type="Pfam" id="PF17919">
    <property type="entry name" value="RT_RNaseH_2"/>
    <property type="match status" value="1"/>
</dbReference>
<feature type="non-terminal residue" evidence="3">
    <location>
        <position position="145"/>
    </location>
</feature>
<dbReference type="OMA" id="QPKSECE"/>
<dbReference type="PANTHER" id="PTHR37984">
    <property type="entry name" value="PROTEIN CBG26694"/>
    <property type="match status" value="1"/>
</dbReference>
<dbReference type="InterPro" id="IPR043128">
    <property type="entry name" value="Rev_trsase/Diguanyl_cyclase"/>
</dbReference>
<dbReference type="CDD" id="cd09274">
    <property type="entry name" value="RNase_HI_RT_Ty3"/>
    <property type="match status" value="1"/>
</dbReference>
<keyword evidence="4" id="KW-1185">Reference proteome</keyword>
<name>A0AA38FEC3_TAXCH</name>